<dbReference type="EMBL" id="KN840566">
    <property type="protein sequence ID" value="KIP04664.1"/>
    <property type="molecule type" value="Genomic_DNA"/>
</dbReference>
<accession>A0A0C3NIF5</accession>
<evidence type="ECO:0000313" key="3">
    <source>
        <dbReference type="Proteomes" id="UP000053257"/>
    </source>
</evidence>
<gene>
    <name evidence="2" type="ORF">PHLGIDRAFT_56059</name>
</gene>
<evidence type="ECO:0000259" key="1">
    <source>
        <dbReference type="Pfam" id="PF20415"/>
    </source>
</evidence>
<feature type="non-terminal residue" evidence="2">
    <location>
        <position position="86"/>
    </location>
</feature>
<keyword evidence="3" id="KW-1185">Reference proteome</keyword>
<proteinExistence type="predicted"/>
<dbReference type="HOGENOM" id="CLU_2503966_0_0_1"/>
<dbReference type="AlphaFoldDB" id="A0A0C3NIF5"/>
<sequence length="86" mass="9658">LQHWDIVAKNPQGVTCGDVFEAIHRSLDTPLTGAELALCVPDRRRDRIQAAFAQRCKDAPGLDEYVRKQGLMRIDLLQGRRVFAGL</sequence>
<dbReference type="InterPro" id="IPR046522">
    <property type="entry name" value="DUF6699"/>
</dbReference>
<reference evidence="2 3" key="1">
    <citation type="journal article" date="2014" name="PLoS Genet.">
        <title>Analysis of the Phlebiopsis gigantea genome, transcriptome and secretome provides insight into its pioneer colonization strategies of wood.</title>
        <authorList>
            <person name="Hori C."/>
            <person name="Ishida T."/>
            <person name="Igarashi K."/>
            <person name="Samejima M."/>
            <person name="Suzuki H."/>
            <person name="Master E."/>
            <person name="Ferreira P."/>
            <person name="Ruiz-Duenas F.J."/>
            <person name="Held B."/>
            <person name="Canessa P."/>
            <person name="Larrondo L.F."/>
            <person name="Schmoll M."/>
            <person name="Druzhinina I.S."/>
            <person name="Kubicek C.P."/>
            <person name="Gaskell J.A."/>
            <person name="Kersten P."/>
            <person name="St John F."/>
            <person name="Glasner J."/>
            <person name="Sabat G."/>
            <person name="Splinter BonDurant S."/>
            <person name="Syed K."/>
            <person name="Yadav J."/>
            <person name="Mgbeahuruike A.C."/>
            <person name="Kovalchuk A."/>
            <person name="Asiegbu F.O."/>
            <person name="Lackner G."/>
            <person name="Hoffmeister D."/>
            <person name="Rencoret J."/>
            <person name="Gutierrez A."/>
            <person name="Sun H."/>
            <person name="Lindquist E."/>
            <person name="Barry K."/>
            <person name="Riley R."/>
            <person name="Grigoriev I.V."/>
            <person name="Henrissat B."/>
            <person name="Kues U."/>
            <person name="Berka R.M."/>
            <person name="Martinez A.T."/>
            <person name="Covert S.F."/>
            <person name="Blanchette R.A."/>
            <person name="Cullen D."/>
        </authorList>
    </citation>
    <scope>NUCLEOTIDE SEQUENCE [LARGE SCALE GENOMIC DNA]</scope>
    <source>
        <strain evidence="2 3">11061_1 CR5-6</strain>
    </source>
</reference>
<dbReference type="OrthoDB" id="2970175at2759"/>
<feature type="non-terminal residue" evidence="2">
    <location>
        <position position="1"/>
    </location>
</feature>
<name>A0A0C3NIF5_PHLG1</name>
<organism evidence="2 3">
    <name type="scientific">Phlebiopsis gigantea (strain 11061_1 CR5-6)</name>
    <name type="common">White-rot fungus</name>
    <name type="synonym">Peniophora gigantea</name>
    <dbReference type="NCBI Taxonomy" id="745531"/>
    <lineage>
        <taxon>Eukaryota</taxon>
        <taxon>Fungi</taxon>
        <taxon>Dikarya</taxon>
        <taxon>Basidiomycota</taxon>
        <taxon>Agaricomycotina</taxon>
        <taxon>Agaricomycetes</taxon>
        <taxon>Polyporales</taxon>
        <taxon>Phanerochaetaceae</taxon>
        <taxon>Phlebiopsis</taxon>
    </lineage>
</organism>
<dbReference type="Pfam" id="PF20415">
    <property type="entry name" value="DUF6699"/>
    <property type="match status" value="1"/>
</dbReference>
<feature type="domain" description="DUF6699" evidence="1">
    <location>
        <begin position="3"/>
        <end position="86"/>
    </location>
</feature>
<protein>
    <recommendedName>
        <fullName evidence="1">DUF6699 domain-containing protein</fullName>
    </recommendedName>
</protein>
<dbReference type="Proteomes" id="UP000053257">
    <property type="component" value="Unassembled WGS sequence"/>
</dbReference>
<evidence type="ECO:0000313" key="2">
    <source>
        <dbReference type="EMBL" id="KIP04664.1"/>
    </source>
</evidence>